<evidence type="ECO:0000313" key="2">
    <source>
        <dbReference type="Proteomes" id="UP001151699"/>
    </source>
</evidence>
<name>A0A9Q0MR07_9DIPT</name>
<keyword evidence="2" id="KW-1185">Reference proteome</keyword>
<evidence type="ECO:0000313" key="1">
    <source>
        <dbReference type="EMBL" id="KAJ6636331.1"/>
    </source>
</evidence>
<proteinExistence type="predicted"/>
<accession>A0A9Q0MR07</accession>
<protein>
    <submittedName>
        <fullName evidence="1">Uncharacterized protein</fullName>
    </submittedName>
</protein>
<reference evidence="1" key="1">
    <citation type="submission" date="2022-07" db="EMBL/GenBank/DDBJ databases">
        <authorList>
            <person name="Trinca V."/>
            <person name="Uliana J.V.C."/>
            <person name="Torres T.T."/>
            <person name="Ward R.J."/>
            <person name="Monesi N."/>
        </authorList>
    </citation>
    <scope>NUCLEOTIDE SEQUENCE</scope>
    <source>
        <strain evidence="1">HSMRA1968</strain>
        <tissue evidence="1">Whole embryos</tissue>
    </source>
</reference>
<organism evidence="1 2">
    <name type="scientific">Pseudolycoriella hygida</name>
    <dbReference type="NCBI Taxonomy" id="35572"/>
    <lineage>
        <taxon>Eukaryota</taxon>
        <taxon>Metazoa</taxon>
        <taxon>Ecdysozoa</taxon>
        <taxon>Arthropoda</taxon>
        <taxon>Hexapoda</taxon>
        <taxon>Insecta</taxon>
        <taxon>Pterygota</taxon>
        <taxon>Neoptera</taxon>
        <taxon>Endopterygota</taxon>
        <taxon>Diptera</taxon>
        <taxon>Nematocera</taxon>
        <taxon>Sciaroidea</taxon>
        <taxon>Sciaridae</taxon>
        <taxon>Pseudolycoriella</taxon>
    </lineage>
</organism>
<gene>
    <name evidence="1" type="ORF">Bhyg_14919</name>
</gene>
<sequence>MDHITTAILVMVVRRAPLVHHAILKMSQMVMEILFHILATINHHPIYLTSNRHHHLSCRIIDRFINVTMATWVIVPRNRRTEIHSICHHPVGDNVSVRTVIAIFRIRCVRSICKIRIIFQCIE</sequence>
<dbReference type="EMBL" id="WJQU01000004">
    <property type="protein sequence ID" value="KAJ6636331.1"/>
    <property type="molecule type" value="Genomic_DNA"/>
</dbReference>
<comment type="caution">
    <text evidence="1">The sequence shown here is derived from an EMBL/GenBank/DDBJ whole genome shotgun (WGS) entry which is preliminary data.</text>
</comment>
<dbReference type="AlphaFoldDB" id="A0A9Q0MR07"/>
<dbReference type="Proteomes" id="UP001151699">
    <property type="component" value="Chromosome C"/>
</dbReference>